<dbReference type="InterPro" id="IPR036866">
    <property type="entry name" value="RibonucZ/Hydroxyglut_hydro"/>
</dbReference>
<evidence type="ECO:0000313" key="2">
    <source>
        <dbReference type="EMBL" id="SVB60720.1"/>
    </source>
</evidence>
<dbReference type="InterPro" id="IPR001279">
    <property type="entry name" value="Metallo-B-lactamas"/>
</dbReference>
<dbReference type="SMART" id="SM00849">
    <property type="entry name" value="Lactamase_B"/>
    <property type="match status" value="1"/>
</dbReference>
<sequence>MDREEAFALRETYFKGGQRDNMSTLKKISSNLYQWSEFSVEKQLNFNGYYLIHNGEAVIIDPPVLLDNDLQSLKHLTKKNSSSPLKAILLTNVHHDRISQKIKEVFKVPVYIHEKDASELEFQADHTFVNGDKLFCGLKVIHLENQKSPGESAFYLEDQKKMFVGDALIGKVLGKLNMLPPDKFVDIDEARKSLQVLKSFDFDDLLLGDGECILGEGKKILEKFLSQ</sequence>
<proteinExistence type="predicted"/>
<reference evidence="2" key="1">
    <citation type="submission" date="2018-05" db="EMBL/GenBank/DDBJ databases">
        <authorList>
            <person name="Lanie J.A."/>
            <person name="Ng W.-L."/>
            <person name="Kazmierczak K.M."/>
            <person name="Andrzejewski T.M."/>
            <person name="Davidsen T.M."/>
            <person name="Wayne K.J."/>
            <person name="Tettelin H."/>
            <person name="Glass J.I."/>
            <person name="Rusch D."/>
            <person name="Podicherti R."/>
            <person name="Tsui H.-C.T."/>
            <person name="Winkler M.E."/>
        </authorList>
    </citation>
    <scope>NUCLEOTIDE SEQUENCE</scope>
</reference>
<gene>
    <name evidence="2" type="ORF">METZ01_LOCUS213574</name>
</gene>
<dbReference type="InterPro" id="IPR050855">
    <property type="entry name" value="NDM-1-like"/>
</dbReference>
<dbReference type="EMBL" id="UINC01049217">
    <property type="protein sequence ID" value="SVB60720.1"/>
    <property type="molecule type" value="Genomic_DNA"/>
</dbReference>
<dbReference type="SUPFAM" id="SSF56281">
    <property type="entry name" value="Metallo-hydrolase/oxidoreductase"/>
    <property type="match status" value="1"/>
</dbReference>
<evidence type="ECO:0000259" key="1">
    <source>
        <dbReference type="SMART" id="SM00849"/>
    </source>
</evidence>
<dbReference type="Gene3D" id="3.60.15.10">
    <property type="entry name" value="Ribonuclease Z/Hydroxyacylglutathione hydrolase-like"/>
    <property type="match status" value="1"/>
</dbReference>
<dbReference type="AlphaFoldDB" id="A0A382FCT1"/>
<dbReference type="Pfam" id="PF14597">
    <property type="entry name" value="Lactamase_B_5"/>
    <property type="match status" value="1"/>
</dbReference>
<name>A0A382FCT1_9ZZZZ</name>
<dbReference type="PANTHER" id="PTHR42951:SF17">
    <property type="entry name" value="METALLO-BETA-LACTAMASE DOMAIN-CONTAINING PROTEIN"/>
    <property type="match status" value="1"/>
</dbReference>
<organism evidence="2">
    <name type="scientific">marine metagenome</name>
    <dbReference type="NCBI Taxonomy" id="408172"/>
    <lineage>
        <taxon>unclassified sequences</taxon>
        <taxon>metagenomes</taxon>
        <taxon>ecological metagenomes</taxon>
    </lineage>
</organism>
<accession>A0A382FCT1</accession>
<protein>
    <recommendedName>
        <fullName evidence="1">Metallo-beta-lactamase domain-containing protein</fullName>
    </recommendedName>
</protein>
<dbReference type="PANTHER" id="PTHR42951">
    <property type="entry name" value="METALLO-BETA-LACTAMASE DOMAIN-CONTAINING"/>
    <property type="match status" value="1"/>
</dbReference>
<feature type="domain" description="Metallo-beta-lactamase" evidence="1">
    <location>
        <begin position="45"/>
        <end position="209"/>
    </location>
</feature>